<dbReference type="Pfam" id="PF21601">
    <property type="entry name" value="GldM_2nd"/>
    <property type="match status" value="1"/>
</dbReference>
<protein>
    <recommendedName>
        <fullName evidence="2">Gliding motility-associated protein GldM first immunoglobulin-like domain-containing protein</fullName>
    </recommendedName>
</protein>
<sequence length="295" mass="32249">MPQPFLLLAGRCSLLLLSCLGACQSAASDADELQLRQLDATLQALNQSQTNASAKQLDRMAEIADRNGFSDSDILRQAQALRARTRAEVARLHRLRQQPASVSAAADTLRQRLRSYSQYVHPYVPGAVLGLNMKEDPGIQAVAGHRLDDQTFQEYYFGANAGAGRAAMLGWHEQQVLRVERDALTKLVGRMGPMGLFFDKIGPAAVAESQTVRAGEPYRARLFMAAASPDVQHLRLSANGEQFAVDPATGSGQVRFQVPADARPGTAVWQGTMQGTYRGRQVSFPLRVPYKIEAR</sequence>
<organism evidence="3 4">
    <name type="scientific">Hymenobacter monticola</name>
    <dbReference type="NCBI Taxonomy" id="1705399"/>
    <lineage>
        <taxon>Bacteria</taxon>
        <taxon>Pseudomonadati</taxon>
        <taxon>Bacteroidota</taxon>
        <taxon>Cytophagia</taxon>
        <taxon>Cytophagales</taxon>
        <taxon>Hymenobacteraceae</taxon>
        <taxon>Hymenobacter</taxon>
    </lineage>
</organism>
<feature type="chain" id="PRO_5047154180" description="Gliding motility-associated protein GldM first immunoglobulin-like domain-containing protein" evidence="1">
    <location>
        <begin position="28"/>
        <end position="295"/>
    </location>
</feature>
<reference evidence="3 4" key="1">
    <citation type="submission" date="2022-03" db="EMBL/GenBank/DDBJ databases">
        <title>Hymenobactersp. isolated from the air.</title>
        <authorList>
            <person name="Won M."/>
            <person name="Kwon S.-W."/>
        </authorList>
    </citation>
    <scope>NUCLEOTIDE SEQUENCE [LARGE SCALE GENOMIC DNA]</scope>
    <source>
        <strain evidence="3 4">KACC 22596</strain>
    </source>
</reference>
<dbReference type="EMBL" id="CP094534">
    <property type="protein sequence ID" value="UOE34985.1"/>
    <property type="molecule type" value="Genomic_DNA"/>
</dbReference>
<dbReference type="InterPro" id="IPR048405">
    <property type="entry name" value="GldM_Ig-like-1"/>
</dbReference>
<evidence type="ECO:0000259" key="2">
    <source>
        <dbReference type="Pfam" id="PF21601"/>
    </source>
</evidence>
<gene>
    <name evidence="3" type="ORF">MTP16_04870</name>
</gene>
<keyword evidence="4" id="KW-1185">Reference proteome</keyword>
<evidence type="ECO:0000313" key="4">
    <source>
        <dbReference type="Proteomes" id="UP000831390"/>
    </source>
</evidence>
<evidence type="ECO:0000313" key="3">
    <source>
        <dbReference type="EMBL" id="UOE34985.1"/>
    </source>
</evidence>
<accession>A0ABY4B731</accession>
<feature type="signal peptide" evidence="1">
    <location>
        <begin position="1"/>
        <end position="27"/>
    </location>
</feature>
<name>A0ABY4B731_9BACT</name>
<evidence type="ECO:0000256" key="1">
    <source>
        <dbReference type="SAM" id="SignalP"/>
    </source>
</evidence>
<dbReference type="RefSeq" id="WP_243516401.1">
    <property type="nucleotide sequence ID" value="NZ_CP094534.1"/>
</dbReference>
<dbReference type="Proteomes" id="UP000831390">
    <property type="component" value="Chromosome"/>
</dbReference>
<proteinExistence type="predicted"/>
<feature type="domain" description="Gliding motility-associated protein GldM first immunoglobulin-like" evidence="2">
    <location>
        <begin position="198"/>
        <end position="291"/>
    </location>
</feature>
<keyword evidence="1" id="KW-0732">Signal</keyword>